<protein>
    <recommendedName>
        <fullName evidence="3 6">Flagellar basal body rod protein FlgB</fullName>
    </recommendedName>
</protein>
<reference evidence="8 9" key="1">
    <citation type="submission" date="2016-02" db="EMBL/GenBank/DDBJ databases">
        <title>Genome sequence of Clostridium thermobutyricum DSM 4928.</title>
        <authorList>
            <person name="Poehlein A."/>
            <person name="Daniel R."/>
        </authorList>
    </citation>
    <scope>NUCLEOTIDE SEQUENCE [LARGE SCALE GENOMIC DNA]</scope>
    <source>
        <strain evidence="8 9">DSM 4928</strain>
    </source>
</reference>
<evidence type="ECO:0000256" key="6">
    <source>
        <dbReference type="PIRNR" id="PIRNR002889"/>
    </source>
</evidence>
<dbReference type="NCBIfam" id="NF009266">
    <property type="entry name" value="PRK12623.1"/>
    <property type="match status" value="1"/>
</dbReference>
<dbReference type="Pfam" id="PF00460">
    <property type="entry name" value="Flg_bb_rod"/>
    <property type="match status" value="1"/>
</dbReference>
<dbReference type="Proteomes" id="UP000191448">
    <property type="component" value="Unassembled WGS sequence"/>
</dbReference>
<comment type="similarity">
    <text evidence="2 6">Belongs to the flagella basal body rod proteins family.</text>
</comment>
<dbReference type="PROSITE" id="PS00588">
    <property type="entry name" value="FLAGELLA_BB_ROD"/>
    <property type="match status" value="1"/>
</dbReference>
<dbReference type="GO" id="GO:0030694">
    <property type="term" value="C:bacterial-type flagellum basal body, rod"/>
    <property type="evidence" value="ECO:0007669"/>
    <property type="project" value="InterPro"/>
</dbReference>
<dbReference type="GO" id="GO:0071973">
    <property type="term" value="P:bacterial-type flagellum-dependent cell motility"/>
    <property type="evidence" value="ECO:0007669"/>
    <property type="project" value="InterPro"/>
</dbReference>
<evidence type="ECO:0000256" key="5">
    <source>
        <dbReference type="ARBA" id="ARBA00024934"/>
    </source>
</evidence>
<comment type="subunit">
    <text evidence="6">The basal body constitutes a major portion of the flagellar organelle and consists of a number of rings mounted on a central rod.</text>
</comment>
<keyword evidence="8" id="KW-0969">Cilium</keyword>
<comment type="caution">
    <text evidence="8">The sequence shown here is derived from an EMBL/GenBank/DDBJ whole genome shotgun (WGS) entry which is preliminary data.</text>
</comment>
<dbReference type="NCBIfam" id="TIGR01396">
    <property type="entry name" value="FlgB"/>
    <property type="match status" value="1"/>
</dbReference>
<proteinExistence type="inferred from homology"/>
<dbReference type="AlphaFoldDB" id="A0A1V4SPZ5"/>
<dbReference type="InterPro" id="IPR019776">
    <property type="entry name" value="Flagellar_basal_body_rod_CS"/>
</dbReference>
<organism evidence="8 9">
    <name type="scientific">Clostridium thermobutyricum DSM 4928</name>
    <dbReference type="NCBI Taxonomy" id="1121339"/>
    <lineage>
        <taxon>Bacteria</taxon>
        <taxon>Bacillati</taxon>
        <taxon>Bacillota</taxon>
        <taxon>Clostridia</taxon>
        <taxon>Eubacteriales</taxon>
        <taxon>Clostridiaceae</taxon>
        <taxon>Clostridium</taxon>
    </lineage>
</organism>
<feature type="domain" description="Flagellar basal body rod protein N-terminal" evidence="7">
    <location>
        <begin position="17"/>
        <end position="42"/>
    </location>
</feature>
<keyword evidence="8" id="KW-0282">Flagellum</keyword>
<evidence type="ECO:0000256" key="1">
    <source>
        <dbReference type="ARBA" id="ARBA00004117"/>
    </source>
</evidence>
<gene>
    <name evidence="8" type="primary">flgB</name>
    <name evidence="8" type="ORF">CLTHE_31050</name>
</gene>
<accession>A0A1V4SPZ5</accession>
<dbReference type="OrthoDB" id="9792068at2"/>
<evidence type="ECO:0000259" key="7">
    <source>
        <dbReference type="Pfam" id="PF00460"/>
    </source>
</evidence>
<evidence type="ECO:0000313" key="9">
    <source>
        <dbReference type="Proteomes" id="UP000191448"/>
    </source>
</evidence>
<name>A0A1V4SPZ5_9CLOT</name>
<dbReference type="PIRSF" id="PIRSF002889">
    <property type="entry name" value="Rod_FlgB"/>
    <property type="match status" value="1"/>
</dbReference>
<evidence type="ECO:0000256" key="4">
    <source>
        <dbReference type="ARBA" id="ARBA00023143"/>
    </source>
</evidence>
<dbReference type="EMBL" id="LTAY01000103">
    <property type="protein sequence ID" value="OPX45341.1"/>
    <property type="molecule type" value="Genomic_DNA"/>
</dbReference>
<keyword evidence="4 6" id="KW-0975">Bacterial flagellum</keyword>
<evidence type="ECO:0000256" key="2">
    <source>
        <dbReference type="ARBA" id="ARBA00009677"/>
    </source>
</evidence>
<sequence length="133" mass="14575">MTIKAINSSDSYSLLKEGLKASSLRGKAIANNIANINTKNYKRDTVVFEENLNKAISDFKLKKTNSKHLENGENLGNITLAKDTSTSMRSDGNNVDLDIEKINQAANTLKFNALVQQASGKLNNISYVIRGGR</sequence>
<dbReference type="RefSeq" id="WP_080024192.1">
    <property type="nucleotide sequence ID" value="NZ_LTAY01000103.1"/>
</dbReference>
<dbReference type="InterPro" id="IPR001444">
    <property type="entry name" value="Flag_bb_rod_N"/>
</dbReference>
<comment type="subcellular location">
    <subcellularLocation>
        <location evidence="1 6">Bacterial flagellum basal body</location>
    </subcellularLocation>
</comment>
<evidence type="ECO:0000313" key="8">
    <source>
        <dbReference type="EMBL" id="OPX45341.1"/>
    </source>
</evidence>
<dbReference type="InterPro" id="IPR006300">
    <property type="entry name" value="FlgB"/>
</dbReference>
<keyword evidence="8" id="KW-0966">Cell projection</keyword>
<evidence type="ECO:0000256" key="3">
    <source>
        <dbReference type="ARBA" id="ARBA00014376"/>
    </source>
</evidence>
<comment type="function">
    <text evidence="5 6">Structural component of flagellum, the bacterial motility apparatus. Part of the rod structure of flagellar basal body.</text>
</comment>